<reference evidence="1" key="1">
    <citation type="submission" date="2014-07" db="EMBL/GenBank/DDBJ databases">
        <authorList>
            <person name="Martin A.A"/>
            <person name="De Silva N."/>
        </authorList>
    </citation>
    <scope>NUCLEOTIDE SEQUENCE</scope>
</reference>
<keyword evidence="1" id="KW-1185">Reference proteome</keyword>
<accession>A0A0K0FXM0</accession>
<proteinExistence type="predicted"/>
<dbReference type="AlphaFoldDB" id="A0A0K0FXM0"/>
<evidence type="ECO:0000313" key="2">
    <source>
        <dbReference type="WBParaSite" id="SVE_1719600.1"/>
    </source>
</evidence>
<reference evidence="2" key="2">
    <citation type="submission" date="2015-08" db="UniProtKB">
        <authorList>
            <consortium name="WormBaseParasite"/>
        </authorList>
    </citation>
    <scope>IDENTIFICATION</scope>
</reference>
<evidence type="ECO:0000313" key="1">
    <source>
        <dbReference type="Proteomes" id="UP000035680"/>
    </source>
</evidence>
<dbReference type="Proteomes" id="UP000035680">
    <property type="component" value="Unassembled WGS sequence"/>
</dbReference>
<dbReference type="WBParaSite" id="SVE_1719600.1">
    <property type="protein sequence ID" value="SVE_1719600.1"/>
    <property type="gene ID" value="SVE_1719600"/>
</dbReference>
<protein>
    <submittedName>
        <fullName evidence="2">ING domain-containing protein</fullName>
    </submittedName>
</protein>
<name>A0A0K0FXM0_STRVS</name>
<organism evidence="1 2">
    <name type="scientific">Strongyloides venezuelensis</name>
    <name type="common">Threadworm</name>
    <dbReference type="NCBI Taxonomy" id="75913"/>
    <lineage>
        <taxon>Eukaryota</taxon>
        <taxon>Metazoa</taxon>
        <taxon>Ecdysozoa</taxon>
        <taxon>Nematoda</taxon>
        <taxon>Chromadorea</taxon>
        <taxon>Rhabditida</taxon>
        <taxon>Tylenchina</taxon>
        <taxon>Panagrolaimomorpha</taxon>
        <taxon>Strongyloidoidea</taxon>
        <taxon>Strongyloididae</taxon>
        <taxon>Strongyloides</taxon>
    </lineage>
</organism>
<sequence>MVFRLDCQIVDKLDKAFLKSLLVIEDKENHSCKTSFTECSKEFLELVNDGATARHRIMEKYIELVNAIKDYEKITDTFSTKIFESQTKNNDAEKTVKLDSDRNVKQSLSEEAVGNALDQQDSHYSEHFGIYTTKDDGEYILSSLSIPKPPELNFNYY</sequence>